<dbReference type="Pfam" id="PF01370">
    <property type="entry name" value="Epimerase"/>
    <property type="match status" value="1"/>
</dbReference>
<dbReference type="SUPFAM" id="SSF51735">
    <property type="entry name" value="NAD(P)-binding Rossmann-fold domains"/>
    <property type="match status" value="1"/>
</dbReference>
<dbReference type="EMBL" id="QDKG01000008">
    <property type="protein sequence ID" value="PVH24068.1"/>
    <property type="molecule type" value="Genomic_DNA"/>
</dbReference>
<dbReference type="InterPro" id="IPR050177">
    <property type="entry name" value="Lipid_A_modif_metabolic_enz"/>
</dbReference>
<name>A0A2T8HF55_9SPHI</name>
<gene>
    <name evidence="2" type="ORF">DC487_16640</name>
</gene>
<keyword evidence="3" id="KW-1185">Reference proteome</keyword>
<dbReference type="InterPro" id="IPR001509">
    <property type="entry name" value="Epimerase_deHydtase"/>
</dbReference>
<dbReference type="PANTHER" id="PTHR43245:SF58">
    <property type="entry name" value="BLL5923 PROTEIN"/>
    <property type="match status" value="1"/>
</dbReference>
<proteinExistence type="predicted"/>
<protein>
    <submittedName>
        <fullName evidence="2">NAD(P)-dependent oxidoreductase</fullName>
    </submittedName>
</protein>
<evidence type="ECO:0000259" key="1">
    <source>
        <dbReference type="Pfam" id="PF01370"/>
    </source>
</evidence>
<reference evidence="2 3" key="1">
    <citation type="submission" date="2018-04" db="EMBL/GenBank/DDBJ databases">
        <title>Sphingobacterium cortibacter sp. nov.</title>
        <authorList>
            <person name="Li Y."/>
        </authorList>
    </citation>
    <scope>NUCLEOTIDE SEQUENCE [LARGE SCALE GENOMIC DNA]</scope>
    <source>
        <strain evidence="2 3">2c-3</strain>
    </source>
</reference>
<evidence type="ECO:0000313" key="3">
    <source>
        <dbReference type="Proteomes" id="UP000245627"/>
    </source>
</evidence>
<dbReference type="InterPro" id="IPR036291">
    <property type="entry name" value="NAD(P)-bd_dom_sf"/>
</dbReference>
<organism evidence="2 3">
    <name type="scientific">Sphingobacterium corticibacter</name>
    <dbReference type="NCBI Taxonomy" id="2171749"/>
    <lineage>
        <taxon>Bacteria</taxon>
        <taxon>Pseudomonadati</taxon>
        <taxon>Bacteroidota</taxon>
        <taxon>Sphingobacteriia</taxon>
        <taxon>Sphingobacteriales</taxon>
        <taxon>Sphingobacteriaceae</taxon>
        <taxon>Sphingobacterium</taxon>
    </lineage>
</organism>
<feature type="domain" description="NAD-dependent epimerase/dehydratase" evidence="1">
    <location>
        <begin position="7"/>
        <end position="224"/>
    </location>
</feature>
<dbReference type="OrthoDB" id="1490291at2"/>
<comment type="caution">
    <text evidence="2">The sequence shown here is derived from an EMBL/GenBank/DDBJ whole genome shotgun (WGS) entry which is preliminary data.</text>
</comment>
<dbReference type="Proteomes" id="UP000245627">
    <property type="component" value="Unassembled WGS sequence"/>
</dbReference>
<dbReference type="PANTHER" id="PTHR43245">
    <property type="entry name" value="BIFUNCTIONAL POLYMYXIN RESISTANCE PROTEIN ARNA"/>
    <property type="match status" value="1"/>
</dbReference>
<dbReference type="RefSeq" id="WP_116777103.1">
    <property type="nucleotide sequence ID" value="NZ_QDKG01000008.1"/>
</dbReference>
<evidence type="ECO:0000313" key="2">
    <source>
        <dbReference type="EMBL" id="PVH24068.1"/>
    </source>
</evidence>
<accession>A0A2T8HF55</accession>
<sequence length="332" mass="37539">MKQPKLLITGASGFVGYHLVHAAKTAGYTIHATIRRSSKTDDIVHLVDKFVEADFSNVEKLGEWLEVESYTYIIHAAALTKAKRESDMQTVNIDYTINLLTAAFSITNPPIGVHILSSLAAIGPLSYNGKLIDESSAYQPVTVYGRSKMRMEQLVREQFADKPIRIFRPTAVYGPKDKDIFILLQTLNKGIDAYIGRNPQALTFIYVKDLANLLIGSLDMPVAKLECYNLTDGGVYDRYQLANLFKQITQKRMLRLHVPFAIVKQIASISEWLYKSSTKTPVLYAERLKEITAGSWACDIAKAKQELLFEPRYDLEAGLTESLTWYKEHHWL</sequence>
<dbReference type="AlphaFoldDB" id="A0A2T8HF55"/>
<dbReference type="Gene3D" id="3.40.50.720">
    <property type="entry name" value="NAD(P)-binding Rossmann-like Domain"/>
    <property type="match status" value="1"/>
</dbReference>